<comment type="caution">
    <text evidence="6">The sequence shown here is derived from an EMBL/GenBank/DDBJ whole genome shotgun (WGS) entry which is preliminary data.</text>
</comment>
<keyword evidence="7" id="KW-1185">Reference proteome</keyword>
<dbReference type="InterPro" id="IPR004111">
    <property type="entry name" value="Repressor_TetR_C"/>
</dbReference>
<protein>
    <submittedName>
        <fullName evidence="6">TetR family transcriptional regulator</fullName>
    </submittedName>
</protein>
<keyword evidence="2 4" id="KW-0238">DNA-binding</keyword>
<dbReference type="Pfam" id="PF02909">
    <property type="entry name" value="TetR_C_1"/>
    <property type="match status" value="1"/>
</dbReference>
<dbReference type="Pfam" id="PF00440">
    <property type="entry name" value="TetR_N"/>
    <property type="match status" value="1"/>
</dbReference>
<dbReference type="Gene3D" id="1.10.357.10">
    <property type="entry name" value="Tetracycline Repressor, domain 2"/>
    <property type="match status" value="1"/>
</dbReference>
<dbReference type="Proteomes" id="UP000274601">
    <property type="component" value="Unassembled WGS sequence"/>
</dbReference>
<feature type="domain" description="HTH tetR-type" evidence="5">
    <location>
        <begin position="13"/>
        <end position="73"/>
    </location>
</feature>
<dbReference type="InterPro" id="IPR036271">
    <property type="entry name" value="Tet_transcr_reg_TetR-rel_C_sf"/>
</dbReference>
<dbReference type="GO" id="GO:0000976">
    <property type="term" value="F:transcription cis-regulatory region binding"/>
    <property type="evidence" value="ECO:0007669"/>
    <property type="project" value="TreeGrafter"/>
</dbReference>
<dbReference type="GO" id="GO:0003700">
    <property type="term" value="F:DNA-binding transcription factor activity"/>
    <property type="evidence" value="ECO:0007669"/>
    <property type="project" value="TreeGrafter"/>
</dbReference>
<dbReference type="SUPFAM" id="SSF46689">
    <property type="entry name" value="Homeodomain-like"/>
    <property type="match status" value="1"/>
</dbReference>
<dbReference type="OrthoDB" id="3358037at2"/>
<dbReference type="SUPFAM" id="SSF48498">
    <property type="entry name" value="Tetracyclin repressor-like, C-terminal domain"/>
    <property type="match status" value="1"/>
</dbReference>
<feature type="DNA-binding region" description="H-T-H motif" evidence="4">
    <location>
        <begin position="36"/>
        <end position="55"/>
    </location>
</feature>
<evidence type="ECO:0000256" key="2">
    <source>
        <dbReference type="ARBA" id="ARBA00023125"/>
    </source>
</evidence>
<dbReference type="PANTHER" id="PTHR30055:SF151">
    <property type="entry name" value="TRANSCRIPTIONAL REGULATORY PROTEIN"/>
    <property type="match status" value="1"/>
</dbReference>
<reference evidence="6 7" key="1">
    <citation type="submission" date="2018-10" db="EMBL/GenBank/DDBJ databases">
        <title>Genomic Encyclopedia of Archaeal and Bacterial Type Strains, Phase II (KMG-II): from individual species to whole genera.</title>
        <authorList>
            <person name="Goeker M."/>
        </authorList>
    </citation>
    <scope>NUCLEOTIDE SEQUENCE [LARGE SCALE GENOMIC DNA]</scope>
    <source>
        <strain evidence="6 7">DSM 43383</strain>
    </source>
</reference>
<gene>
    <name evidence="6" type="ORF">BZB76_1173</name>
</gene>
<dbReference type="PROSITE" id="PS50977">
    <property type="entry name" value="HTH_TETR_2"/>
    <property type="match status" value="1"/>
</dbReference>
<evidence type="ECO:0000313" key="6">
    <source>
        <dbReference type="EMBL" id="RKS79698.1"/>
    </source>
</evidence>
<dbReference type="EMBL" id="RBWU01000001">
    <property type="protein sequence ID" value="RKS79698.1"/>
    <property type="molecule type" value="Genomic_DNA"/>
</dbReference>
<dbReference type="InterPro" id="IPR050109">
    <property type="entry name" value="HTH-type_TetR-like_transc_reg"/>
</dbReference>
<accession>A0A495R068</accession>
<dbReference type="PRINTS" id="PR00455">
    <property type="entry name" value="HTHTETR"/>
</dbReference>
<evidence type="ECO:0000313" key="7">
    <source>
        <dbReference type="Proteomes" id="UP000274601"/>
    </source>
</evidence>
<dbReference type="InterPro" id="IPR001647">
    <property type="entry name" value="HTH_TetR"/>
</dbReference>
<dbReference type="AlphaFoldDB" id="A0A495R068"/>
<keyword evidence="1" id="KW-0805">Transcription regulation</keyword>
<evidence type="ECO:0000256" key="3">
    <source>
        <dbReference type="ARBA" id="ARBA00023163"/>
    </source>
</evidence>
<dbReference type="GO" id="GO:0045892">
    <property type="term" value="P:negative regulation of DNA-templated transcription"/>
    <property type="evidence" value="ECO:0007669"/>
    <property type="project" value="InterPro"/>
</dbReference>
<evidence type="ECO:0000256" key="4">
    <source>
        <dbReference type="PROSITE-ProRule" id="PRU00335"/>
    </source>
</evidence>
<dbReference type="PANTHER" id="PTHR30055">
    <property type="entry name" value="HTH-TYPE TRANSCRIPTIONAL REGULATOR RUTR"/>
    <property type="match status" value="1"/>
</dbReference>
<proteinExistence type="predicted"/>
<name>A0A495R068_9ACTN</name>
<sequence length="223" mass="24883">MSAPSGRTGRPPATSRAEILAGARRLIDRDGWDSLTIRRLAAEIGVGPTTLYHHVRDKDDLIVQLINDHVDKVPRPDLPDDPGERIVVAWLAIHEALTAWPWGAEVLTADGFLGRLGDSALWFIETIVAAAVDHGCTHLQAVDVFRSLWYYTVGEILVRAHTAHRREDFADLDREFSLSRLDPSRYPTLRAIGDQWPDRAASDIYPEVLHIFVTGLLTRANPT</sequence>
<keyword evidence="3" id="KW-0804">Transcription</keyword>
<evidence type="ECO:0000259" key="5">
    <source>
        <dbReference type="PROSITE" id="PS50977"/>
    </source>
</evidence>
<evidence type="ECO:0000256" key="1">
    <source>
        <dbReference type="ARBA" id="ARBA00023015"/>
    </source>
</evidence>
<organism evidence="6 7">
    <name type="scientific">Actinomadura pelletieri DSM 43383</name>
    <dbReference type="NCBI Taxonomy" id="1120940"/>
    <lineage>
        <taxon>Bacteria</taxon>
        <taxon>Bacillati</taxon>
        <taxon>Actinomycetota</taxon>
        <taxon>Actinomycetes</taxon>
        <taxon>Streptosporangiales</taxon>
        <taxon>Thermomonosporaceae</taxon>
        <taxon>Actinomadura</taxon>
    </lineage>
</organism>
<dbReference type="InterPro" id="IPR009057">
    <property type="entry name" value="Homeodomain-like_sf"/>
</dbReference>